<evidence type="ECO:0000256" key="2">
    <source>
        <dbReference type="ARBA" id="ARBA00022475"/>
    </source>
</evidence>
<evidence type="ECO:0000256" key="5">
    <source>
        <dbReference type="ARBA" id="ARBA00022692"/>
    </source>
</evidence>
<proteinExistence type="inferred from homology"/>
<reference evidence="13" key="1">
    <citation type="journal article" date="2011" name="Stand. Genomic Sci.">
        <title>Genome sequence of the filamentous, gliding Thiothrix nivea neotype strain (JP2(T)).</title>
        <authorList>
            <person name="Lapidus A."/>
            <person name="Nolan M."/>
            <person name="Lucas S."/>
            <person name="Glavina Del Rio T."/>
            <person name="Tice H."/>
            <person name="Cheng J.F."/>
            <person name="Tapia R."/>
            <person name="Han C."/>
            <person name="Goodwin L."/>
            <person name="Pitluck S."/>
            <person name="Liolios K."/>
            <person name="Pagani I."/>
            <person name="Ivanova N."/>
            <person name="Huntemann M."/>
            <person name="Mavromatis K."/>
            <person name="Mikhailova N."/>
            <person name="Pati A."/>
            <person name="Chen A."/>
            <person name="Palaniappan K."/>
            <person name="Land M."/>
            <person name="Brambilla E.M."/>
            <person name="Rohde M."/>
            <person name="Abt B."/>
            <person name="Verbarg S."/>
            <person name="Goker M."/>
            <person name="Bristow J."/>
            <person name="Eisen J.A."/>
            <person name="Markowitz V."/>
            <person name="Hugenholtz P."/>
            <person name="Kyrpides N.C."/>
            <person name="Klenk H.P."/>
            <person name="Woyke T."/>
        </authorList>
    </citation>
    <scope>NUCLEOTIDE SEQUENCE [LARGE SCALE GENOMIC DNA]</scope>
    <source>
        <strain evidence="13">ATCC 35100 / DSM 5205 / JP2</strain>
    </source>
</reference>
<dbReference type="GO" id="GO:0090529">
    <property type="term" value="P:cell septum assembly"/>
    <property type="evidence" value="ECO:0007669"/>
    <property type="project" value="InterPro"/>
</dbReference>
<dbReference type="HAMAP" id="MF_00911">
    <property type="entry name" value="FtsQ_subfam"/>
    <property type="match status" value="1"/>
</dbReference>
<keyword evidence="4 9" id="KW-0132">Cell division</keyword>
<dbReference type="PROSITE" id="PS51779">
    <property type="entry name" value="POTRA"/>
    <property type="match status" value="1"/>
</dbReference>
<dbReference type="Proteomes" id="UP000005317">
    <property type="component" value="Unassembled WGS sequence"/>
</dbReference>
<organism evidence="12 13">
    <name type="scientific">Thiothrix nivea (strain ATCC 35100 / DSM 5205 / JP2)</name>
    <dbReference type="NCBI Taxonomy" id="870187"/>
    <lineage>
        <taxon>Bacteria</taxon>
        <taxon>Pseudomonadati</taxon>
        <taxon>Pseudomonadota</taxon>
        <taxon>Gammaproteobacteria</taxon>
        <taxon>Thiotrichales</taxon>
        <taxon>Thiotrichaceae</taxon>
        <taxon>Thiothrix</taxon>
    </lineage>
</organism>
<dbReference type="InterPro" id="IPR026579">
    <property type="entry name" value="FtsQ"/>
</dbReference>
<evidence type="ECO:0000313" key="13">
    <source>
        <dbReference type="Proteomes" id="UP000005317"/>
    </source>
</evidence>
<comment type="subcellular location">
    <subcellularLocation>
        <location evidence="9">Cell inner membrane</location>
        <topology evidence="9">Single-pass type II membrane protein</topology>
    </subcellularLocation>
    <subcellularLocation>
        <location evidence="1">Membrane</location>
    </subcellularLocation>
    <text evidence="9">Localizes to the division septum.</text>
</comment>
<keyword evidence="3 9" id="KW-0997">Cell inner membrane</keyword>
<protein>
    <recommendedName>
        <fullName evidence="9">Cell division protein FtsQ</fullName>
    </recommendedName>
</protein>
<feature type="domain" description="POTRA" evidence="11">
    <location>
        <begin position="55"/>
        <end position="124"/>
    </location>
</feature>
<dbReference type="AlphaFoldDB" id="A0A656HI94"/>
<dbReference type="GO" id="GO:0005886">
    <property type="term" value="C:plasma membrane"/>
    <property type="evidence" value="ECO:0007669"/>
    <property type="project" value="UniProtKB-SubCell"/>
</dbReference>
<keyword evidence="6 9" id="KW-1133">Transmembrane helix</keyword>
<dbReference type="GO" id="GO:0032153">
    <property type="term" value="C:cell division site"/>
    <property type="evidence" value="ECO:0007669"/>
    <property type="project" value="UniProtKB-UniRule"/>
</dbReference>
<evidence type="ECO:0000256" key="8">
    <source>
        <dbReference type="ARBA" id="ARBA00023306"/>
    </source>
</evidence>
<dbReference type="PANTHER" id="PTHR35851:SF1">
    <property type="entry name" value="CELL DIVISION PROTEIN FTSQ"/>
    <property type="match status" value="1"/>
</dbReference>
<dbReference type="GO" id="GO:0043093">
    <property type="term" value="P:FtsZ-dependent cytokinesis"/>
    <property type="evidence" value="ECO:0007669"/>
    <property type="project" value="UniProtKB-UniRule"/>
</dbReference>
<dbReference type="Pfam" id="PF08478">
    <property type="entry name" value="POTRA_1"/>
    <property type="match status" value="1"/>
</dbReference>
<accession>A0A656HI94</accession>
<dbReference type="Pfam" id="PF03799">
    <property type="entry name" value="FtsQ_DivIB_C"/>
    <property type="match status" value="1"/>
</dbReference>
<evidence type="ECO:0000256" key="9">
    <source>
        <dbReference type="HAMAP-Rule" id="MF_00911"/>
    </source>
</evidence>
<dbReference type="InterPro" id="IPR045335">
    <property type="entry name" value="FtsQ_C_sf"/>
</dbReference>
<dbReference type="Gene3D" id="3.40.50.11690">
    <property type="entry name" value="Cell division protein FtsQ/DivIB"/>
    <property type="match status" value="1"/>
</dbReference>
<evidence type="ECO:0000256" key="10">
    <source>
        <dbReference type="SAM" id="MobiDB-lite"/>
    </source>
</evidence>
<keyword evidence="8 9" id="KW-0131">Cell cycle</keyword>
<comment type="function">
    <text evidence="9">Essential cell division protein. May link together the upstream cell division proteins, which are predominantly cytoplasmic, with the downstream cell division proteins, which are predominantly periplasmic. May control correct divisome assembly.</text>
</comment>
<evidence type="ECO:0000256" key="4">
    <source>
        <dbReference type="ARBA" id="ARBA00022618"/>
    </source>
</evidence>
<keyword evidence="13" id="KW-1185">Reference proteome</keyword>
<dbReference type="InterPro" id="IPR013685">
    <property type="entry name" value="POTRA_FtsQ_type"/>
</dbReference>
<keyword evidence="5 9" id="KW-0812">Transmembrane</keyword>
<gene>
    <name evidence="9" type="primary">ftsQ</name>
    <name evidence="12" type="ORF">Thini_3400</name>
</gene>
<evidence type="ECO:0000256" key="1">
    <source>
        <dbReference type="ARBA" id="ARBA00004370"/>
    </source>
</evidence>
<evidence type="ECO:0000256" key="7">
    <source>
        <dbReference type="ARBA" id="ARBA00023136"/>
    </source>
</evidence>
<dbReference type="Gene3D" id="3.10.20.310">
    <property type="entry name" value="membrane protein fhac"/>
    <property type="match status" value="1"/>
</dbReference>
<keyword evidence="7 9" id="KW-0472">Membrane</keyword>
<dbReference type="PANTHER" id="PTHR35851">
    <property type="entry name" value="CELL DIVISION PROTEIN FTSQ"/>
    <property type="match status" value="1"/>
</dbReference>
<sequence length="274" mass="31316" precursor="true">MAKPRRQTVKRPRPGFQLTQIPPRLLKLFSVLALVLVLLGGVLGARALLNNPENLSISRVDVQGDMKFIKDTELQEVIEKYTQTNLYLLDTEALEADLETLPWVRSVTLRKAWPDQLIIMVEEQHPVAFWGKERLMNQYGELFAAELPSMRGIFPTLYSPEDIGREMGERYIQVKGWLRDLPVEISELTEDEGGSWRLKIKNGPEVLIGSEDQERRVARFKVGFQRELTRKLDNVRRVDLRYTNGFAVEWKQSPVGSRDSTGGVAGVNDVKERA</sequence>
<evidence type="ECO:0000256" key="6">
    <source>
        <dbReference type="ARBA" id="ARBA00022989"/>
    </source>
</evidence>
<name>A0A656HI94_THINJ</name>
<comment type="subunit">
    <text evidence="9">Part of a complex composed of FtsB, FtsL and FtsQ.</text>
</comment>
<dbReference type="EMBL" id="JH651384">
    <property type="protein sequence ID" value="EIJ35912.1"/>
    <property type="molecule type" value="Genomic_DNA"/>
</dbReference>
<evidence type="ECO:0000256" key="3">
    <source>
        <dbReference type="ARBA" id="ARBA00022519"/>
    </source>
</evidence>
<keyword evidence="2 9" id="KW-1003">Cell membrane</keyword>
<dbReference type="InterPro" id="IPR034746">
    <property type="entry name" value="POTRA"/>
</dbReference>
<dbReference type="InterPro" id="IPR005548">
    <property type="entry name" value="Cell_div_FtsQ/DivIB_C"/>
</dbReference>
<evidence type="ECO:0000313" key="12">
    <source>
        <dbReference type="EMBL" id="EIJ35912.1"/>
    </source>
</evidence>
<comment type="similarity">
    <text evidence="9">Belongs to the FtsQ/DivIB family. FtsQ subfamily.</text>
</comment>
<dbReference type="OrthoDB" id="9790370at2"/>
<evidence type="ECO:0000259" key="11">
    <source>
        <dbReference type="PROSITE" id="PS51779"/>
    </source>
</evidence>
<feature type="region of interest" description="Disordered" evidence="10">
    <location>
        <begin position="254"/>
        <end position="274"/>
    </location>
</feature>